<gene>
    <name evidence="1" type="ORF">ALP13_102197</name>
</gene>
<reference evidence="1 2" key="1">
    <citation type="submission" date="2018-08" db="EMBL/GenBank/DDBJ databases">
        <title>Recombination of ecologically and evolutionarily significant loci maintains genetic cohesion in the Pseudomonas syringae species complex.</title>
        <authorList>
            <person name="Dillon M."/>
            <person name="Thakur S."/>
            <person name="Almeida R.N.D."/>
            <person name="Weir B.S."/>
            <person name="Guttman D.S."/>
        </authorList>
    </citation>
    <scope>NUCLEOTIDE SEQUENCE [LARGE SCALE GENOMIC DNA]</scope>
    <source>
        <strain evidence="1 2">ICMP 11281</strain>
    </source>
</reference>
<name>A0A0N0FYP6_PSEYM</name>
<organism evidence="1 2">
    <name type="scientific">Pseudomonas syringae pv. maculicola</name>
    <dbReference type="NCBI Taxonomy" id="59511"/>
    <lineage>
        <taxon>Bacteria</taxon>
        <taxon>Pseudomonadati</taxon>
        <taxon>Pseudomonadota</taxon>
        <taxon>Gammaproteobacteria</taxon>
        <taxon>Pseudomonadales</taxon>
        <taxon>Pseudomonadaceae</taxon>
        <taxon>Pseudomonas</taxon>
    </lineage>
</organism>
<comment type="caution">
    <text evidence="1">The sequence shown here is derived from an EMBL/GenBank/DDBJ whole genome shotgun (WGS) entry which is preliminary data.</text>
</comment>
<sequence>MTGAHGRPLSVAETGNDLALYGGVPVAYRAGRACRWREGISGLDKNEEARHAPGFVY</sequence>
<dbReference type="EMBL" id="RBUQ01000194">
    <property type="protein sequence ID" value="RMV35517.1"/>
    <property type="molecule type" value="Genomic_DNA"/>
</dbReference>
<evidence type="ECO:0000313" key="2">
    <source>
        <dbReference type="Proteomes" id="UP000271631"/>
    </source>
</evidence>
<evidence type="ECO:0000313" key="1">
    <source>
        <dbReference type="EMBL" id="RMV35517.1"/>
    </source>
</evidence>
<dbReference type="AlphaFoldDB" id="A0A0N0FYP6"/>
<dbReference type="Proteomes" id="UP000271631">
    <property type="component" value="Unassembled WGS sequence"/>
</dbReference>
<protein>
    <submittedName>
        <fullName evidence="1">Uncharacterized protein</fullName>
    </submittedName>
</protein>
<proteinExistence type="predicted"/>
<accession>A0A0N0FYP6</accession>